<accession>A0A4Q4TK37</accession>
<dbReference type="PANTHER" id="PTHR43712:SF5">
    <property type="entry name" value="O-METHYLTRANSFERASE ASQN-RELATED"/>
    <property type="match status" value="1"/>
</dbReference>
<dbReference type="InterPro" id="IPR036390">
    <property type="entry name" value="WH_DNA-bd_sf"/>
</dbReference>
<dbReference type="InterPro" id="IPR016461">
    <property type="entry name" value="COMT-like"/>
</dbReference>
<reference evidence="6 7" key="1">
    <citation type="submission" date="2018-06" db="EMBL/GenBank/DDBJ databases">
        <title>Complete Genomes of Monosporascus.</title>
        <authorList>
            <person name="Robinson A.J."/>
            <person name="Natvig D.O."/>
        </authorList>
    </citation>
    <scope>NUCLEOTIDE SEQUENCE [LARGE SCALE GENOMIC DNA]</scope>
    <source>
        <strain evidence="6 7">CBS 110550</strain>
    </source>
</reference>
<organism evidence="6 7">
    <name type="scientific">Monosporascus ibericus</name>
    <dbReference type="NCBI Taxonomy" id="155417"/>
    <lineage>
        <taxon>Eukaryota</taxon>
        <taxon>Fungi</taxon>
        <taxon>Dikarya</taxon>
        <taxon>Ascomycota</taxon>
        <taxon>Pezizomycotina</taxon>
        <taxon>Sordariomycetes</taxon>
        <taxon>Xylariomycetidae</taxon>
        <taxon>Xylariales</taxon>
        <taxon>Xylariales incertae sedis</taxon>
        <taxon>Monosporascus</taxon>
    </lineage>
</organism>
<protein>
    <submittedName>
        <fullName evidence="6">Uncharacterized protein</fullName>
    </submittedName>
</protein>
<proteinExistence type="predicted"/>
<evidence type="ECO:0000259" key="5">
    <source>
        <dbReference type="Pfam" id="PF08100"/>
    </source>
</evidence>
<dbReference type="InterPro" id="IPR001077">
    <property type="entry name" value="COMT_C"/>
</dbReference>
<dbReference type="EMBL" id="QJNU01000148">
    <property type="protein sequence ID" value="RYP05940.1"/>
    <property type="molecule type" value="Genomic_DNA"/>
</dbReference>
<sequence length="404" mass="45733">MPDSREESLVLRKAAEVLKEAENLVQYLREKELPEPNFSPSSPPHPADNDYDTIRINLTEAAQDLILLAKGPMQWLRTFMCSIHDLGAWQTALRFKYFSILPLDQSMSVKDIAAEAKMDEDRLGRVMKLLASQHCFREVEEDVYQHTSLSAFIAQNKDIEAIVAFQLDEMFEAASLTAQSIERAPYTSDSAHTAFTLRFGTHPYKWYMANPERGARFASAMAGLAQSKSTLSQFPDLEFIVQDINPRMLEEGPKQPGFESVEKRVSFMQYDFLQPQPIIGAVLFFLRQVIHNYPDDICVRILKSLASAMEKCPPGTILLINDMVMPEANTEPKVEEHHLRQIDMAMLNGYAAKQRSLKEFAQLLKLADKRFEVVKLHGKGVMGLLEVQLIHSGVGIMTVALGRR</sequence>
<dbReference type="Gene3D" id="3.40.50.150">
    <property type="entry name" value="Vaccinia Virus protein VP39"/>
    <property type="match status" value="2"/>
</dbReference>
<keyword evidence="7" id="KW-1185">Reference proteome</keyword>
<dbReference type="Proteomes" id="UP000293360">
    <property type="component" value="Unassembled WGS sequence"/>
</dbReference>
<name>A0A4Q4TK37_9PEZI</name>
<evidence type="ECO:0000256" key="3">
    <source>
        <dbReference type="ARBA" id="ARBA00022691"/>
    </source>
</evidence>
<dbReference type="OrthoDB" id="1606438at2759"/>
<dbReference type="AlphaFoldDB" id="A0A4Q4TK37"/>
<dbReference type="Gene3D" id="1.10.10.10">
    <property type="entry name" value="Winged helix-like DNA-binding domain superfamily/Winged helix DNA-binding domain"/>
    <property type="match status" value="1"/>
</dbReference>
<feature type="domain" description="O-methyltransferase C-terminal" evidence="4">
    <location>
        <begin position="227"/>
        <end position="366"/>
    </location>
</feature>
<dbReference type="GO" id="GO:0008171">
    <property type="term" value="F:O-methyltransferase activity"/>
    <property type="evidence" value="ECO:0007669"/>
    <property type="project" value="InterPro"/>
</dbReference>
<dbReference type="Pfam" id="PF08100">
    <property type="entry name" value="Dimerisation"/>
    <property type="match status" value="1"/>
</dbReference>
<evidence type="ECO:0000313" key="7">
    <source>
        <dbReference type="Proteomes" id="UP000293360"/>
    </source>
</evidence>
<dbReference type="SUPFAM" id="SSF53335">
    <property type="entry name" value="S-adenosyl-L-methionine-dependent methyltransferases"/>
    <property type="match status" value="1"/>
</dbReference>
<evidence type="ECO:0000313" key="6">
    <source>
        <dbReference type="EMBL" id="RYP05940.1"/>
    </source>
</evidence>
<keyword evidence="2" id="KW-0808">Transferase</keyword>
<dbReference type="InterPro" id="IPR036388">
    <property type="entry name" value="WH-like_DNA-bd_sf"/>
</dbReference>
<evidence type="ECO:0000256" key="2">
    <source>
        <dbReference type="ARBA" id="ARBA00022679"/>
    </source>
</evidence>
<gene>
    <name evidence="6" type="ORF">DL764_003474</name>
</gene>
<feature type="domain" description="O-methyltransferase dimerisation" evidence="5">
    <location>
        <begin position="90"/>
        <end position="153"/>
    </location>
</feature>
<evidence type="ECO:0000256" key="1">
    <source>
        <dbReference type="ARBA" id="ARBA00022603"/>
    </source>
</evidence>
<dbReference type="PANTHER" id="PTHR43712">
    <property type="entry name" value="PUTATIVE (AFU_ORTHOLOGUE AFUA_4G14580)-RELATED"/>
    <property type="match status" value="1"/>
</dbReference>
<dbReference type="GO" id="GO:0032259">
    <property type="term" value="P:methylation"/>
    <property type="evidence" value="ECO:0007669"/>
    <property type="project" value="UniProtKB-KW"/>
</dbReference>
<dbReference type="PROSITE" id="PS51683">
    <property type="entry name" value="SAM_OMT_II"/>
    <property type="match status" value="1"/>
</dbReference>
<dbReference type="InterPro" id="IPR012967">
    <property type="entry name" value="COMT_dimerisation"/>
</dbReference>
<evidence type="ECO:0000259" key="4">
    <source>
        <dbReference type="Pfam" id="PF00891"/>
    </source>
</evidence>
<dbReference type="InterPro" id="IPR029063">
    <property type="entry name" value="SAM-dependent_MTases_sf"/>
</dbReference>
<comment type="caution">
    <text evidence="6">The sequence shown here is derived from an EMBL/GenBank/DDBJ whole genome shotgun (WGS) entry which is preliminary data.</text>
</comment>
<dbReference type="STRING" id="155417.A0A4Q4TK37"/>
<keyword evidence="1" id="KW-0489">Methyltransferase</keyword>
<keyword evidence="3" id="KW-0949">S-adenosyl-L-methionine</keyword>
<dbReference type="SUPFAM" id="SSF46785">
    <property type="entry name" value="Winged helix' DNA-binding domain"/>
    <property type="match status" value="1"/>
</dbReference>
<dbReference type="Pfam" id="PF00891">
    <property type="entry name" value="Methyltransf_2"/>
    <property type="match status" value="1"/>
</dbReference>